<name>A0ABP1DLK9_9APHY</name>
<feature type="domain" description="C2H2-type" evidence="1">
    <location>
        <begin position="53"/>
        <end position="75"/>
    </location>
</feature>
<dbReference type="InterPro" id="IPR013087">
    <property type="entry name" value="Znf_C2H2_type"/>
</dbReference>
<dbReference type="SUPFAM" id="SSF57667">
    <property type="entry name" value="beta-beta-alpha zinc fingers"/>
    <property type="match status" value="1"/>
</dbReference>
<evidence type="ECO:0000313" key="3">
    <source>
        <dbReference type="Proteomes" id="UP001497453"/>
    </source>
</evidence>
<accession>A0ABP1DLK9</accession>
<evidence type="ECO:0000259" key="1">
    <source>
        <dbReference type="PROSITE" id="PS00028"/>
    </source>
</evidence>
<dbReference type="InterPro" id="IPR036236">
    <property type="entry name" value="Znf_C2H2_sf"/>
</dbReference>
<evidence type="ECO:0000313" key="2">
    <source>
        <dbReference type="EMBL" id="CAL1708716.1"/>
    </source>
</evidence>
<dbReference type="PROSITE" id="PS00028">
    <property type="entry name" value="ZINC_FINGER_C2H2_1"/>
    <property type="match status" value="1"/>
</dbReference>
<protein>
    <recommendedName>
        <fullName evidence="1">C2H2-type domain-containing protein</fullName>
    </recommendedName>
</protein>
<dbReference type="EMBL" id="OZ037948">
    <property type="protein sequence ID" value="CAL1708716.1"/>
    <property type="molecule type" value="Genomic_DNA"/>
</dbReference>
<sequence length="232" mass="26037">MSTNTPTSYRSSETSNPECPVCQEHFGDLHEHLWQEHKEGTGTIKKGRKARTCPWPGCDLIMTLSSSLKDHFARHTGIKVHYCPHVVTSPSTKEQALCARRAGKPSKIERHRKKDHGFNLARMDSVDPWVTDRVKAKTEGLASVELLGGNISKKDVNRSATARRSKPVRPAVRIPGPSRFQVKSEEDEKPPNISDVLAAIYKMNNGPLLTMKSEPEDEDIWLNTELHKKPAE</sequence>
<dbReference type="Gene3D" id="3.30.160.60">
    <property type="entry name" value="Classic Zinc Finger"/>
    <property type="match status" value="1"/>
</dbReference>
<proteinExistence type="predicted"/>
<dbReference type="Proteomes" id="UP001497453">
    <property type="component" value="Chromosome 5"/>
</dbReference>
<gene>
    <name evidence="2" type="ORF">GFSPODELE1_LOCUS6990</name>
</gene>
<organism evidence="2 3">
    <name type="scientific">Somion occarium</name>
    <dbReference type="NCBI Taxonomy" id="3059160"/>
    <lineage>
        <taxon>Eukaryota</taxon>
        <taxon>Fungi</taxon>
        <taxon>Dikarya</taxon>
        <taxon>Basidiomycota</taxon>
        <taxon>Agaricomycotina</taxon>
        <taxon>Agaricomycetes</taxon>
        <taxon>Polyporales</taxon>
        <taxon>Cerrenaceae</taxon>
        <taxon>Somion</taxon>
    </lineage>
</organism>
<keyword evidence="3" id="KW-1185">Reference proteome</keyword>
<reference evidence="3" key="1">
    <citation type="submission" date="2024-04" db="EMBL/GenBank/DDBJ databases">
        <authorList>
            <person name="Shaw F."/>
            <person name="Minotto A."/>
        </authorList>
    </citation>
    <scope>NUCLEOTIDE SEQUENCE [LARGE SCALE GENOMIC DNA]</scope>
</reference>